<dbReference type="EMBL" id="FUYC01000001">
    <property type="protein sequence ID" value="SKA72195.1"/>
    <property type="molecule type" value="Genomic_DNA"/>
</dbReference>
<dbReference type="AlphaFoldDB" id="A0A1T4W581"/>
<name>A0A1T4W581_9BACT</name>
<evidence type="ECO:0000313" key="2">
    <source>
        <dbReference type="EMBL" id="SKA72195.1"/>
    </source>
</evidence>
<organism evidence="2 3">
    <name type="scientific">Paucidesulfovibrio gracilis DSM 16080</name>
    <dbReference type="NCBI Taxonomy" id="1121449"/>
    <lineage>
        <taxon>Bacteria</taxon>
        <taxon>Pseudomonadati</taxon>
        <taxon>Thermodesulfobacteriota</taxon>
        <taxon>Desulfovibrionia</taxon>
        <taxon>Desulfovibrionales</taxon>
        <taxon>Desulfovibrionaceae</taxon>
        <taxon>Paucidesulfovibrio</taxon>
    </lineage>
</organism>
<accession>A0A1T4W581</accession>
<keyword evidence="3" id="KW-1185">Reference proteome</keyword>
<feature type="signal peptide" evidence="1">
    <location>
        <begin position="1"/>
        <end position="29"/>
    </location>
</feature>
<evidence type="ECO:0000256" key="1">
    <source>
        <dbReference type="SAM" id="SignalP"/>
    </source>
</evidence>
<dbReference type="RefSeq" id="WP_078715890.1">
    <property type="nucleotide sequence ID" value="NZ_FUYC01000001.1"/>
</dbReference>
<reference evidence="2 3" key="1">
    <citation type="submission" date="2017-02" db="EMBL/GenBank/DDBJ databases">
        <authorList>
            <person name="Peterson S.W."/>
        </authorList>
    </citation>
    <scope>NUCLEOTIDE SEQUENCE [LARGE SCALE GENOMIC DNA]</scope>
    <source>
        <strain evidence="2 3">DSM 16080</strain>
    </source>
</reference>
<protein>
    <submittedName>
        <fullName evidence="2">Uncharacterized protein</fullName>
    </submittedName>
</protein>
<gene>
    <name evidence="2" type="ORF">SAMN02745704_00314</name>
</gene>
<dbReference type="OrthoDB" id="5472245at2"/>
<keyword evidence="1" id="KW-0732">Signal</keyword>
<dbReference type="Proteomes" id="UP000190027">
    <property type="component" value="Unassembled WGS sequence"/>
</dbReference>
<evidence type="ECO:0000313" key="3">
    <source>
        <dbReference type="Proteomes" id="UP000190027"/>
    </source>
</evidence>
<proteinExistence type="predicted"/>
<sequence>MQRTVFSLCFAAMALTCLLLLPASGHAKAIMGIGKCVDSCENDRDCIKDCREQFMSPQEAKEAYMQDFRNCFDVCYDKRGKEKEDCLEGCRDDYKHGRDLD</sequence>
<feature type="chain" id="PRO_5012097559" evidence="1">
    <location>
        <begin position="30"/>
        <end position="101"/>
    </location>
</feature>